<dbReference type="GO" id="GO:0005886">
    <property type="term" value="C:plasma membrane"/>
    <property type="evidence" value="ECO:0007669"/>
    <property type="project" value="TreeGrafter"/>
</dbReference>
<dbReference type="GeneTree" id="ENSGT00940000155867"/>
<name>A0A4W2I2P8_BOBOX</name>
<reference evidence="9" key="2">
    <citation type="submission" date="2025-08" db="UniProtKB">
        <authorList>
            <consortium name="Ensembl"/>
        </authorList>
    </citation>
    <scope>IDENTIFICATION</scope>
</reference>
<dbReference type="CDD" id="cd02440">
    <property type="entry name" value="AdoMet_MTases"/>
    <property type="match status" value="1"/>
</dbReference>
<dbReference type="InterPro" id="IPR029063">
    <property type="entry name" value="SAM-dependent_MTases_sf"/>
</dbReference>
<dbReference type="InterPro" id="IPR025799">
    <property type="entry name" value="Arg_MeTrfase"/>
</dbReference>
<dbReference type="PROSITE" id="PS51678">
    <property type="entry name" value="SAM_MT_PRMT"/>
    <property type="match status" value="1"/>
</dbReference>
<organism evidence="9 10">
    <name type="scientific">Bos indicus x Bos taurus</name>
    <name type="common">Hybrid cattle</name>
    <dbReference type="NCBI Taxonomy" id="30522"/>
    <lineage>
        <taxon>Eukaryota</taxon>
        <taxon>Metazoa</taxon>
        <taxon>Chordata</taxon>
        <taxon>Craniata</taxon>
        <taxon>Vertebrata</taxon>
        <taxon>Euteleostomi</taxon>
        <taxon>Mammalia</taxon>
        <taxon>Eutheria</taxon>
        <taxon>Laurasiatheria</taxon>
        <taxon>Artiodactyla</taxon>
        <taxon>Ruminantia</taxon>
        <taxon>Pecora</taxon>
        <taxon>Bovidae</taxon>
        <taxon>Bovinae</taxon>
        <taxon>Bos</taxon>
    </lineage>
</organism>
<protein>
    <recommendedName>
        <fullName evidence="1">type I protein arginine methyltransferase</fullName>
        <ecNumber evidence="1">2.1.1.319</ecNumber>
    </recommendedName>
</protein>
<dbReference type="GO" id="GO:0035242">
    <property type="term" value="F:protein-arginine omega-N asymmetric methyltransferase activity"/>
    <property type="evidence" value="ECO:0007669"/>
    <property type="project" value="UniProtKB-EC"/>
</dbReference>
<dbReference type="AlphaFoldDB" id="A0A4W2I2P8"/>
<dbReference type="GO" id="GO:0042054">
    <property type="term" value="F:histone methyltransferase activity"/>
    <property type="evidence" value="ECO:0007669"/>
    <property type="project" value="TreeGrafter"/>
</dbReference>
<dbReference type="Pfam" id="PF22528">
    <property type="entry name" value="PRMT_C"/>
    <property type="match status" value="1"/>
</dbReference>
<keyword evidence="2 6" id="KW-0489">Methyltransferase</keyword>
<evidence type="ECO:0000256" key="2">
    <source>
        <dbReference type="ARBA" id="ARBA00022603"/>
    </source>
</evidence>
<dbReference type="InterPro" id="IPR055135">
    <property type="entry name" value="PRMT_dom"/>
</dbReference>
<dbReference type="SUPFAM" id="SSF53335">
    <property type="entry name" value="S-adenosyl-L-methionine-dependent methyltransferases"/>
    <property type="match status" value="1"/>
</dbReference>
<feature type="compositionally biased region" description="Pro residues" evidence="7">
    <location>
        <begin position="30"/>
        <end position="39"/>
    </location>
</feature>
<reference evidence="9 10" key="1">
    <citation type="submission" date="2018-11" db="EMBL/GenBank/DDBJ databases">
        <title>Haplotype-resolved cattle genomes.</title>
        <authorList>
            <person name="Low W.Y."/>
            <person name="Tearle R."/>
            <person name="Bickhart D.M."/>
            <person name="Rosen B.D."/>
            <person name="Koren S."/>
            <person name="Rhie A."/>
            <person name="Hiendleder S."/>
            <person name="Phillippy A.M."/>
            <person name="Smith T.P.L."/>
            <person name="Williams J.L."/>
        </authorList>
    </citation>
    <scope>NUCLEOTIDE SEQUENCE [LARGE SCALE GENOMIC DNA]</scope>
</reference>
<evidence type="ECO:0000256" key="4">
    <source>
        <dbReference type="ARBA" id="ARBA00022691"/>
    </source>
</evidence>
<keyword evidence="3 6" id="KW-0808">Transferase</keyword>
<feature type="region of interest" description="Disordered" evidence="7">
    <location>
        <begin position="18"/>
        <end position="40"/>
    </location>
</feature>
<dbReference type="Pfam" id="PF06325">
    <property type="entry name" value="PrmA"/>
    <property type="match status" value="1"/>
</dbReference>
<gene>
    <name evidence="9" type="primary">PRMT8</name>
</gene>
<evidence type="ECO:0000256" key="3">
    <source>
        <dbReference type="ARBA" id="ARBA00022679"/>
    </source>
</evidence>
<dbReference type="EC" id="2.1.1.319" evidence="1"/>
<dbReference type="GO" id="GO:0035241">
    <property type="term" value="F:protein-arginine omega-N monomethyltransferase activity"/>
    <property type="evidence" value="ECO:0007669"/>
    <property type="project" value="TreeGrafter"/>
</dbReference>
<dbReference type="PANTHER" id="PTHR11006">
    <property type="entry name" value="PROTEIN ARGININE N-METHYLTRANSFERASE"/>
    <property type="match status" value="1"/>
</dbReference>
<dbReference type="Gene3D" id="3.40.50.150">
    <property type="entry name" value="Vaccinia Virus protein VP39"/>
    <property type="match status" value="1"/>
</dbReference>
<evidence type="ECO:0000256" key="1">
    <source>
        <dbReference type="ARBA" id="ARBA00011925"/>
    </source>
</evidence>
<evidence type="ECO:0000256" key="5">
    <source>
        <dbReference type="ARBA" id="ARBA00049303"/>
    </source>
</evidence>
<dbReference type="GO" id="GO:0032259">
    <property type="term" value="P:methylation"/>
    <property type="evidence" value="ECO:0007669"/>
    <property type="project" value="UniProtKB-KW"/>
</dbReference>
<comment type="catalytic activity">
    <reaction evidence="5">
        <text>L-arginyl-[protein] + S-adenosyl-L-methionine = N(omega)-methyl-L-arginyl-[protein] + S-adenosyl-L-homocysteine + H(+)</text>
        <dbReference type="Rhea" id="RHEA:48100"/>
        <dbReference type="Rhea" id="RHEA-COMP:10532"/>
        <dbReference type="Rhea" id="RHEA-COMP:11990"/>
        <dbReference type="ChEBI" id="CHEBI:15378"/>
        <dbReference type="ChEBI" id="CHEBI:29965"/>
        <dbReference type="ChEBI" id="CHEBI:57856"/>
        <dbReference type="ChEBI" id="CHEBI:59789"/>
        <dbReference type="ChEBI" id="CHEBI:65280"/>
    </reaction>
    <physiologicalReaction direction="left-to-right" evidence="5">
        <dbReference type="Rhea" id="RHEA:48101"/>
    </physiologicalReaction>
</comment>
<dbReference type="Ensembl" id="ENSBIXT00005031246.1">
    <property type="protein sequence ID" value="ENSBIXP00005039654.1"/>
    <property type="gene ID" value="ENSBIXG00005022118.1"/>
</dbReference>
<feature type="domain" description="Protein arginine N-methyltransferase" evidence="8">
    <location>
        <begin position="217"/>
        <end position="276"/>
    </location>
</feature>
<evidence type="ECO:0000259" key="8">
    <source>
        <dbReference type="Pfam" id="PF22528"/>
    </source>
</evidence>
<evidence type="ECO:0000256" key="6">
    <source>
        <dbReference type="PROSITE-ProRule" id="PRU01015"/>
    </source>
</evidence>
<keyword evidence="4 6" id="KW-0949">S-adenosyl-L-methionine</keyword>
<dbReference type="Proteomes" id="UP000429181">
    <property type="component" value="Chromosome 5"/>
</dbReference>
<accession>A0A4W2I2P8</accession>
<evidence type="ECO:0000313" key="10">
    <source>
        <dbReference type="Proteomes" id="UP000429181"/>
    </source>
</evidence>
<dbReference type="PANTHER" id="PTHR11006:SF47">
    <property type="entry name" value="PROTEIN ARGININE N-METHYLTRANSFERASE 8"/>
    <property type="match status" value="1"/>
</dbReference>
<proteinExistence type="predicted"/>
<evidence type="ECO:0000313" key="9">
    <source>
        <dbReference type="Ensembl" id="ENSBIXP00005039654.1"/>
    </source>
</evidence>
<dbReference type="FunFam" id="3.40.50.150:FF:000003">
    <property type="entry name" value="Blast:Protein arginine N-methyltransferase 1"/>
    <property type="match status" value="1"/>
</dbReference>
<dbReference type="Gene3D" id="2.70.160.11">
    <property type="entry name" value="Hnrnp arginine n-methyltransferase1"/>
    <property type="match status" value="1"/>
</dbReference>
<sequence>MGMKHSSRCLLLRRKMAENAAESTEVSSPPSQPPQPVVPAKPVQCVHHVSTQPSCPGRGKMSKLLNPEEMTSRDYYFDSYAHFGIHEEMLKDEVRTLTYRNSMYHNKHVFKDKVVLDVGSGTGILSMFAAKAGAKKVFGIECSSISDYSEKIIKANHLDNIITIFKGKVEEVELPVEKVDIIISEWMGYCLFYESMLATVIFARDKWLKPGGLMFPDRAALYVVAIEDRQYKDFKIHWWENVYGFDMTCIRDVAMKEPLVDIVDPKQVVTNACLIKPGTGQGLSGVQPGAGGMAETGAPGPPRPVTFLPVLSEKGKVGCVCFRHQESRPSALATVLSTVFPGLLGKQLPFFTHLIAIFIAINVAACDT</sequence>
<evidence type="ECO:0000256" key="7">
    <source>
        <dbReference type="SAM" id="MobiDB-lite"/>
    </source>
</evidence>